<reference evidence="1 2" key="1">
    <citation type="submission" date="2017-06" db="EMBL/GenBank/DDBJ databases">
        <authorList>
            <person name="Kim H.J."/>
            <person name="Triplett B.A."/>
        </authorList>
    </citation>
    <scope>NUCLEOTIDE SEQUENCE [LARGE SCALE GENOMIC DNA]</scope>
    <source>
        <strain evidence="1 2">CGMCC 4.2132</strain>
    </source>
</reference>
<keyword evidence="2" id="KW-1185">Reference proteome</keyword>
<gene>
    <name evidence="1" type="ORF">SAMN05216276_101827</name>
</gene>
<sequence length="416" mass="45551">MAQAELSFGIARVSACDQMEEIEMAELIRSVYDEAPISYGRFCLYDGSGYGWDVMQETEHGALLAEPDGISLGQVELVSQAGARLAAVRMEAWEAEPEDGPGEPWVEAGRVLYLSPGGIVAVSGMGHSPTGQKLLLGPPCFAYWLSAYTGSVRSEPTSWDPSQVEAVEESWLLRFWPAAEASGPALRSEESSGYAVRMREILSLDPGSAAPQSGAWPALRSHPRPETATAVMHFNPPSPGRAMVRHYPKADIAPGAERGRITVSSVDSDDDPRLVDETLGDLLYDMLGNLPQNMWSWSRSMLEDYATRLRVDRRIGRELNPDTAPTLVLEASSVRTAFFGVEPGFSGRAWVWGADENTHTDVLSVGREVVARDRIRQNTLFTGIVTVLRKENDFVEVRAATQAEAARVIEVERLRG</sequence>
<accession>A0A239HZI9</accession>
<dbReference type="Proteomes" id="UP000198282">
    <property type="component" value="Unassembled WGS sequence"/>
</dbReference>
<organism evidence="1 2">
    <name type="scientific">Streptosporangium subroseum</name>
    <dbReference type="NCBI Taxonomy" id="106412"/>
    <lineage>
        <taxon>Bacteria</taxon>
        <taxon>Bacillati</taxon>
        <taxon>Actinomycetota</taxon>
        <taxon>Actinomycetes</taxon>
        <taxon>Streptosporangiales</taxon>
        <taxon>Streptosporangiaceae</taxon>
        <taxon>Streptosporangium</taxon>
    </lineage>
</organism>
<evidence type="ECO:0000313" key="1">
    <source>
        <dbReference type="EMBL" id="SNS86498.1"/>
    </source>
</evidence>
<evidence type="ECO:0000313" key="2">
    <source>
        <dbReference type="Proteomes" id="UP000198282"/>
    </source>
</evidence>
<name>A0A239HZI9_9ACTN</name>
<dbReference type="AlphaFoldDB" id="A0A239HZI9"/>
<protein>
    <submittedName>
        <fullName evidence="1">Uncharacterized protein</fullName>
    </submittedName>
</protein>
<proteinExistence type="predicted"/>
<dbReference type="EMBL" id="FZOD01000018">
    <property type="protein sequence ID" value="SNS86498.1"/>
    <property type="molecule type" value="Genomic_DNA"/>
</dbReference>